<protein>
    <submittedName>
        <fullName evidence="1">Uncharacterized protein</fullName>
    </submittedName>
</protein>
<dbReference type="Proteomes" id="UP000283634">
    <property type="component" value="Unassembled WGS sequence"/>
</dbReference>
<accession>A0A3S5IRM9</accession>
<reference evidence="1 2" key="1">
    <citation type="journal article" date="2018" name="BMC Genomics">
        <title>Genomic comparison of Trypanosoma conorhini and Trypanosoma rangeli to Trypanosoma cruzi strains of high and low virulence.</title>
        <authorList>
            <person name="Bradwell K.R."/>
            <person name="Koparde V.N."/>
            <person name="Matveyev A.V."/>
            <person name="Serrano M.G."/>
            <person name="Alves J.M."/>
            <person name="Parikh H."/>
            <person name="Huang B."/>
            <person name="Lee V."/>
            <person name="Espinosa-Alvarez O."/>
            <person name="Ortiz P.A."/>
            <person name="Costa-Martins A.G."/>
            <person name="Teixeira M.M."/>
            <person name="Buck G.A."/>
        </authorList>
    </citation>
    <scope>NUCLEOTIDE SEQUENCE [LARGE SCALE GENOMIC DNA]</scope>
    <source>
        <strain evidence="1 2">AM80</strain>
    </source>
</reference>
<dbReference type="GeneID" id="40327112"/>
<proteinExistence type="predicted"/>
<evidence type="ECO:0000313" key="1">
    <source>
        <dbReference type="EMBL" id="RNF07732.1"/>
    </source>
</evidence>
<evidence type="ECO:0000313" key="2">
    <source>
        <dbReference type="Proteomes" id="UP000283634"/>
    </source>
</evidence>
<dbReference type="RefSeq" id="XP_029239997.1">
    <property type="nucleotide sequence ID" value="XM_029380156.1"/>
</dbReference>
<organism evidence="1 2">
    <name type="scientific">Trypanosoma rangeli</name>
    <dbReference type="NCBI Taxonomy" id="5698"/>
    <lineage>
        <taxon>Eukaryota</taxon>
        <taxon>Discoba</taxon>
        <taxon>Euglenozoa</taxon>
        <taxon>Kinetoplastea</taxon>
        <taxon>Metakinetoplastina</taxon>
        <taxon>Trypanosomatida</taxon>
        <taxon>Trypanosomatidae</taxon>
        <taxon>Trypanosoma</taxon>
        <taxon>Herpetosoma</taxon>
    </lineage>
</organism>
<dbReference type="EMBL" id="MKGL01000080">
    <property type="protein sequence ID" value="RNF07732.1"/>
    <property type="molecule type" value="Genomic_DNA"/>
</dbReference>
<sequence>MEAREVAAECWTYAECVHSSPLELLAARCVGDVFCDALEVSVGFSSLNVCEKKLRERMTLWRLKKKLLALARELCTRYEEFNERERMLGLGVGLCEVECKPSPSSDVIVCDNSVCHTPV</sequence>
<gene>
    <name evidence="1" type="ORF">TraAM80_03179</name>
</gene>
<comment type="caution">
    <text evidence="1">The sequence shown here is derived from an EMBL/GenBank/DDBJ whole genome shotgun (WGS) entry which is preliminary data.</text>
</comment>
<name>A0A3S5IRM9_TRYRA</name>
<keyword evidence="2" id="KW-1185">Reference proteome</keyword>
<dbReference type="AlphaFoldDB" id="A0A3S5IRM9"/>